<proteinExistence type="predicted"/>
<dbReference type="AlphaFoldDB" id="A0A3M7RGP9"/>
<sequence length="86" mass="10043">MAYLDSLNLNKISRICGSSSKNDLNELDWITLIDSIIKVYMGQNRNFFYLCDQSNGLLDISSTIFSKLEILNLFTFYYYNVITKTY</sequence>
<gene>
    <name evidence="1" type="ORF">BpHYR1_025096</name>
</gene>
<accession>A0A3M7RGP9</accession>
<evidence type="ECO:0000313" key="1">
    <source>
        <dbReference type="EMBL" id="RNA22660.1"/>
    </source>
</evidence>
<evidence type="ECO:0000313" key="2">
    <source>
        <dbReference type="Proteomes" id="UP000276133"/>
    </source>
</evidence>
<keyword evidence="2" id="KW-1185">Reference proteome</keyword>
<dbReference type="Proteomes" id="UP000276133">
    <property type="component" value="Unassembled WGS sequence"/>
</dbReference>
<protein>
    <submittedName>
        <fullName evidence="1">Uncharacterized protein</fullName>
    </submittedName>
</protein>
<organism evidence="1 2">
    <name type="scientific">Brachionus plicatilis</name>
    <name type="common">Marine rotifer</name>
    <name type="synonym">Brachionus muelleri</name>
    <dbReference type="NCBI Taxonomy" id="10195"/>
    <lineage>
        <taxon>Eukaryota</taxon>
        <taxon>Metazoa</taxon>
        <taxon>Spiralia</taxon>
        <taxon>Gnathifera</taxon>
        <taxon>Rotifera</taxon>
        <taxon>Eurotatoria</taxon>
        <taxon>Monogononta</taxon>
        <taxon>Pseudotrocha</taxon>
        <taxon>Ploima</taxon>
        <taxon>Brachionidae</taxon>
        <taxon>Brachionus</taxon>
    </lineage>
</organism>
<reference evidence="1 2" key="1">
    <citation type="journal article" date="2018" name="Sci. Rep.">
        <title>Genomic signatures of local adaptation to the degree of environmental predictability in rotifers.</title>
        <authorList>
            <person name="Franch-Gras L."/>
            <person name="Hahn C."/>
            <person name="Garcia-Roger E.M."/>
            <person name="Carmona M.J."/>
            <person name="Serra M."/>
            <person name="Gomez A."/>
        </authorList>
    </citation>
    <scope>NUCLEOTIDE SEQUENCE [LARGE SCALE GENOMIC DNA]</scope>
    <source>
        <strain evidence="1">HYR1</strain>
    </source>
</reference>
<name>A0A3M7RGP9_BRAPC</name>
<dbReference type="EMBL" id="REGN01003416">
    <property type="protein sequence ID" value="RNA22660.1"/>
    <property type="molecule type" value="Genomic_DNA"/>
</dbReference>
<comment type="caution">
    <text evidence="1">The sequence shown here is derived from an EMBL/GenBank/DDBJ whole genome shotgun (WGS) entry which is preliminary data.</text>
</comment>